<evidence type="ECO:0000313" key="1">
    <source>
        <dbReference type="EMBL" id="CAA9305766.1"/>
    </source>
</evidence>
<organism evidence="1">
    <name type="scientific">uncultured Leptolyngbya sp</name>
    <dbReference type="NCBI Taxonomy" id="332963"/>
    <lineage>
        <taxon>Bacteria</taxon>
        <taxon>Bacillati</taxon>
        <taxon>Cyanobacteriota</taxon>
        <taxon>Cyanophyceae</taxon>
        <taxon>Leptolyngbyales</taxon>
        <taxon>Leptolyngbyaceae</taxon>
        <taxon>Leptolyngbya group</taxon>
        <taxon>Leptolyngbya</taxon>
        <taxon>environmental samples</taxon>
    </lineage>
</organism>
<accession>A0A6J4KH52</accession>
<dbReference type="InterPro" id="IPR014964">
    <property type="entry name" value="DUF1830"/>
</dbReference>
<sequence length="101" mass="11417">MAQTSTSLPDRWSQRILCYYENVTSQVQIARIANIPNGVFERVIFPRERLLFEALPEALLEVRTSASVLLLDQIPCLSLQVREVLHAGLKLADPTMDSAYD</sequence>
<protein>
    <submittedName>
        <fullName evidence="1">Uncharacterized protein</fullName>
    </submittedName>
</protein>
<dbReference type="AlphaFoldDB" id="A0A6J4KH52"/>
<dbReference type="EMBL" id="CADCTY010000220">
    <property type="protein sequence ID" value="CAA9305766.1"/>
    <property type="molecule type" value="Genomic_DNA"/>
</dbReference>
<reference evidence="1" key="1">
    <citation type="submission" date="2020-02" db="EMBL/GenBank/DDBJ databases">
        <authorList>
            <person name="Meier V. D."/>
        </authorList>
    </citation>
    <scope>NUCLEOTIDE SEQUENCE</scope>
    <source>
        <strain evidence="1">AVDCRST_MAG94</strain>
    </source>
</reference>
<name>A0A6J4KH52_9CYAN</name>
<dbReference type="Pfam" id="PF08865">
    <property type="entry name" value="DUF1830"/>
    <property type="match status" value="1"/>
</dbReference>
<gene>
    <name evidence="1" type="ORF">AVDCRST_MAG94-664</name>
</gene>
<proteinExistence type="predicted"/>